<proteinExistence type="predicted"/>
<protein>
    <recommendedName>
        <fullName evidence="2">F-box domain-containing protein</fullName>
    </recommendedName>
</protein>
<dbReference type="Pfam" id="PF12937">
    <property type="entry name" value="F-box-like"/>
    <property type="match status" value="1"/>
</dbReference>
<dbReference type="SUPFAM" id="SSF81383">
    <property type="entry name" value="F-box domain"/>
    <property type="match status" value="1"/>
</dbReference>
<accession>A0AAN8I3R9</accession>
<comment type="caution">
    <text evidence="3">The sequence shown here is derived from an EMBL/GenBank/DDBJ whole genome shotgun (WGS) entry which is preliminary data.</text>
</comment>
<evidence type="ECO:0000259" key="2">
    <source>
        <dbReference type="PROSITE" id="PS50181"/>
    </source>
</evidence>
<gene>
    <name evidence="3" type="ORF">OHC33_010111</name>
</gene>
<feature type="domain" description="F-box" evidence="2">
    <location>
        <begin position="5"/>
        <end position="51"/>
    </location>
</feature>
<evidence type="ECO:0000313" key="4">
    <source>
        <dbReference type="Proteomes" id="UP001316803"/>
    </source>
</evidence>
<organism evidence="3 4">
    <name type="scientific">Knufia fluminis</name>
    <dbReference type="NCBI Taxonomy" id="191047"/>
    <lineage>
        <taxon>Eukaryota</taxon>
        <taxon>Fungi</taxon>
        <taxon>Dikarya</taxon>
        <taxon>Ascomycota</taxon>
        <taxon>Pezizomycotina</taxon>
        <taxon>Eurotiomycetes</taxon>
        <taxon>Chaetothyriomycetidae</taxon>
        <taxon>Chaetothyriales</taxon>
        <taxon>Trichomeriaceae</taxon>
        <taxon>Knufia</taxon>
    </lineage>
</organism>
<dbReference type="CDD" id="cd09917">
    <property type="entry name" value="F-box_SF"/>
    <property type="match status" value="1"/>
</dbReference>
<evidence type="ECO:0000313" key="3">
    <source>
        <dbReference type="EMBL" id="KAK5948860.1"/>
    </source>
</evidence>
<reference evidence="3 4" key="1">
    <citation type="submission" date="2022-12" db="EMBL/GenBank/DDBJ databases">
        <title>Genomic features and morphological characterization of a novel Knufia sp. strain isolated from spacecraft assembly facility.</title>
        <authorList>
            <person name="Teixeira M."/>
            <person name="Chander A.M."/>
            <person name="Stajich J.E."/>
            <person name="Venkateswaran K."/>
        </authorList>
    </citation>
    <scope>NUCLEOTIDE SEQUENCE [LARGE SCALE GENOMIC DNA]</scope>
    <source>
        <strain evidence="3 4">FJI-L2-BK-P2</strain>
    </source>
</reference>
<dbReference type="Proteomes" id="UP001316803">
    <property type="component" value="Unassembled WGS sequence"/>
</dbReference>
<name>A0AAN8I3R9_9EURO</name>
<feature type="region of interest" description="Disordered" evidence="1">
    <location>
        <begin position="147"/>
        <end position="171"/>
    </location>
</feature>
<dbReference type="AlphaFoldDB" id="A0AAN8I3R9"/>
<evidence type="ECO:0000256" key="1">
    <source>
        <dbReference type="SAM" id="MobiDB-lite"/>
    </source>
</evidence>
<dbReference type="InterPro" id="IPR001810">
    <property type="entry name" value="F-box_dom"/>
</dbReference>
<dbReference type="EMBL" id="JAKLMC020000042">
    <property type="protein sequence ID" value="KAK5948860.1"/>
    <property type="molecule type" value="Genomic_DNA"/>
</dbReference>
<dbReference type="PROSITE" id="PS50181">
    <property type="entry name" value="FBOX"/>
    <property type="match status" value="1"/>
</dbReference>
<sequence length="347" mass="38402">MAEGKMQLLDLPTEILVHIFTPFTTESLLPLTLTCTKVHNLVLRILHYRLLLAAAAPEYKILLEAFHPSRRYTKPYLFCEYLGTDGLSSQHEGEGSLYEDCDGVAGRLGKLGALYSRFRPEHPDVEGTIPMRRIAGATPVLAQAPTDTGATQVDGWTETAPPTTPVYRNSGDGGTKKIVHTINLDEGELFGQFCAYGSLVRLGPRRGVFLSTVNIVEPGQGTIRVWRHWLVDRCNELYEAEKSGTSDKVIEQSPTARIPAFRTDPTILWTDYKKNVGLRVLVRRNTAAAGRCSADMDDEPLVCDLEIQELVVRTTHLMLAVEDSIASMNRNDIGKALIFGNFATRAS</sequence>
<dbReference type="InterPro" id="IPR036047">
    <property type="entry name" value="F-box-like_dom_sf"/>
</dbReference>
<keyword evidence="4" id="KW-1185">Reference proteome</keyword>